<dbReference type="AlphaFoldDB" id="A0A9J6DXL8"/>
<protein>
    <submittedName>
        <fullName evidence="1">Uncharacterized protein</fullName>
    </submittedName>
</protein>
<evidence type="ECO:0000313" key="1">
    <source>
        <dbReference type="EMBL" id="KAH8026798.1"/>
    </source>
</evidence>
<gene>
    <name evidence="1" type="ORF">HPB51_024913</name>
</gene>
<sequence>MASEMDIVQVYGEELSPTEFGEEQGWCEIKRKTKKAAGDADPATDQQATPAISKKAAFMQRETQHVRKITKVSRRPNLPTDDYNVIIRPRNGFNVSHYQKDLIHCCIRSVAGVGRKESEEDSVCLNKRQN</sequence>
<organism evidence="1 2">
    <name type="scientific">Rhipicephalus microplus</name>
    <name type="common">Cattle tick</name>
    <name type="synonym">Boophilus microplus</name>
    <dbReference type="NCBI Taxonomy" id="6941"/>
    <lineage>
        <taxon>Eukaryota</taxon>
        <taxon>Metazoa</taxon>
        <taxon>Ecdysozoa</taxon>
        <taxon>Arthropoda</taxon>
        <taxon>Chelicerata</taxon>
        <taxon>Arachnida</taxon>
        <taxon>Acari</taxon>
        <taxon>Parasitiformes</taxon>
        <taxon>Ixodida</taxon>
        <taxon>Ixodoidea</taxon>
        <taxon>Ixodidae</taxon>
        <taxon>Rhipicephalinae</taxon>
        <taxon>Rhipicephalus</taxon>
        <taxon>Boophilus</taxon>
    </lineage>
</organism>
<evidence type="ECO:0000313" key="2">
    <source>
        <dbReference type="Proteomes" id="UP000821866"/>
    </source>
</evidence>
<reference evidence="1" key="2">
    <citation type="submission" date="2021-09" db="EMBL/GenBank/DDBJ databases">
        <authorList>
            <person name="Jia N."/>
            <person name="Wang J."/>
            <person name="Shi W."/>
            <person name="Du L."/>
            <person name="Sun Y."/>
            <person name="Zhan W."/>
            <person name="Jiang J."/>
            <person name="Wang Q."/>
            <person name="Zhang B."/>
            <person name="Ji P."/>
            <person name="Sakyi L.B."/>
            <person name="Cui X."/>
            <person name="Yuan T."/>
            <person name="Jiang B."/>
            <person name="Yang W."/>
            <person name="Lam T.T.-Y."/>
            <person name="Chang Q."/>
            <person name="Ding S."/>
            <person name="Wang X."/>
            <person name="Zhu J."/>
            <person name="Ruan X."/>
            <person name="Zhao L."/>
            <person name="Wei J."/>
            <person name="Que T."/>
            <person name="Du C."/>
            <person name="Cheng J."/>
            <person name="Dai P."/>
            <person name="Han X."/>
            <person name="Huang E."/>
            <person name="Gao Y."/>
            <person name="Liu J."/>
            <person name="Shao H."/>
            <person name="Ye R."/>
            <person name="Li L."/>
            <person name="Wei W."/>
            <person name="Wang X."/>
            <person name="Wang C."/>
            <person name="Huo Q."/>
            <person name="Li W."/>
            <person name="Guo W."/>
            <person name="Chen H."/>
            <person name="Chen S."/>
            <person name="Zhou L."/>
            <person name="Zhou L."/>
            <person name="Ni X."/>
            <person name="Tian J."/>
            <person name="Zhou Y."/>
            <person name="Sheng Y."/>
            <person name="Liu T."/>
            <person name="Pan Y."/>
            <person name="Xia L."/>
            <person name="Li J."/>
            <person name="Zhao F."/>
            <person name="Cao W."/>
        </authorList>
    </citation>
    <scope>NUCLEOTIDE SEQUENCE</scope>
    <source>
        <strain evidence="1">Rmic-2018</strain>
        <tissue evidence="1">Larvae</tissue>
    </source>
</reference>
<keyword evidence="2" id="KW-1185">Reference proteome</keyword>
<comment type="caution">
    <text evidence="1">The sequence shown here is derived from an EMBL/GenBank/DDBJ whole genome shotgun (WGS) entry which is preliminary data.</text>
</comment>
<name>A0A9J6DXL8_RHIMP</name>
<dbReference type="Proteomes" id="UP000821866">
    <property type="component" value="Unassembled WGS sequence"/>
</dbReference>
<dbReference type="EMBL" id="JABSTU010000007">
    <property type="protein sequence ID" value="KAH8026798.1"/>
    <property type="molecule type" value="Genomic_DNA"/>
</dbReference>
<accession>A0A9J6DXL8</accession>
<reference evidence="1" key="1">
    <citation type="journal article" date="2020" name="Cell">
        <title>Large-Scale Comparative Analyses of Tick Genomes Elucidate Their Genetic Diversity and Vector Capacities.</title>
        <authorList>
            <consortium name="Tick Genome and Microbiome Consortium (TIGMIC)"/>
            <person name="Jia N."/>
            <person name="Wang J."/>
            <person name="Shi W."/>
            <person name="Du L."/>
            <person name="Sun Y."/>
            <person name="Zhan W."/>
            <person name="Jiang J.F."/>
            <person name="Wang Q."/>
            <person name="Zhang B."/>
            <person name="Ji P."/>
            <person name="Bell-Sakyi L."/>
            <person name="Cui X.M."/>
            <person name="Yuan T.T."/>
            <person name="Jiang B.G."/>
            <person name="Yang W.F."/>
            <person name="Lam T.T."/>
            <person name="Chang Q.C."/>
            <person name="Ding S.J."/>
            <person name="Wang X.J."/>
            <person name="Zhu J.G."/>
            <person name="Ruan X.D."/>
            <person name="Zhao L."/>
            <person name="Wei J.T."/>
            <person name="Ye R.Z."/>
            <person name="Que T.C."/>
            <person name="Du C.H."/>
            <person name="Zhou Y.H."/>
            <person name="Cheng J.X."/>
            <person name="Dai P.F."/>
            <person name="Guo W.B."/>
            <person name="Han X.H."/>
            <person name="Huang E.J."/>
            <person name="Li L.F."/>
            <person name="Wei W."/>
            <person name="Gao Y.C."/>
            <person name="Liu J.Z."/>
            <person name="Shao H.Z."/>
            <person name="Wang X."/>
            <person name="Wang C.C."/>
            <person name="Yang T.C."/>
            <person name="Huo Q.B."/>
            <person name="Li W."/>
            <person name="Chen H.Y."/>
            <person name="Chen S.E."/>
            <person name="Zhou L.G."/>
            <person name="Ni X.B."/>
            <person name="Tian J.H."/>
            <person name="Sheng Y."/>
            <person name="Liu T."/>
            <person name="Pan Y.S."/>
            <person name="Xia L.Y."/>
            <person name="Li J."/>
            <person name="Zhao F."/>
            <person name="Cao W.C."/>
        </authorList>
    </citation>
    <scope>NUCLEOTIDE SEQUENCE</scope>
    <source>
        <strain evidence="1">Rmic-2018</strain>
    </source>
</reference>
<proteinExistence type="predicted"/>